<feature type="compositionally biased region" description="Polar residues" evidence="1">
    <location>
        <begin position="1"/>
        <end position="10"/>
    </location>
</feature>
<feature type="compositionally biased region" description="Basic residues" evidence="1">
    <location>
        <begin position="13"/>
        <end position="22"/>
    </location>
</feature>
<accession>T1B195</accession>
<comment type="caution">
    <text evidence="2">The sequence shown here is derived from an EMBL/GenBank/DDBJ whole genome shotgun (WGS) entry which is preliminary data.</text>
</comment>
<evidence type="ECO:0000256" key="1">
    <source>
        <dbReference type="SAM" id="MobiDB-lite"/>
    </source>
</evidence>
<dbReference type="AlphaFoldDB" id="T1B195"/>
<organism evidence="2">
    <name type="scientific">mine drainage metagenome</name>
    <dbReference type="NCBI Taxonomy" id="410659"/>
    <lineage>
        <taxon>unclassified sequences</taxon>
        <taxon>metagenomes</taxon>
        <taxon>ecological metagenomes</taxon>
    </lineage>
</organism>
<sequence length="55" mass="6172">MLGNSSQAYPNQIRRKSGQGKHHPALALRTGVVFYFADPRSPWQRGSNENTDCLL</sequence>
<reference evidence="2" key="2">
    <citation type="journal article" date="2014" name="ISME J.">
        <title>Microbial stratification in low pH oxic and suboxic macroscopic growths along an acid mine drainage.</title>
        <authorList>
            <person name="Mendez-Garcia C."/>
            <person name="Mesa V."/>
            <person name="Sprenger R.R."/>
            <person name="Richter M."/>
            <person name="Diez M.S."/>
            <person name="Solano J."/>
            <person name="Bargiela R."/>
            <person name="Golyshina O.V."/>
            <person name="Manteca A."/>
            <person name="Ramos J.L."/>
            <person name="Gallego J.R."/>
            <person name="Llorente I."/>
            <person name="Martins Dos Santos V.A."/>
            <person name="Jensen O.N."/>
            <person name="Pelaez A.I."/>
            <person name="Sanchez J."/>
            <person name="Ferrer M."/>
        </authorList>
    </citation>
    <scope>NUCLEOTIDE SEQUENCE</scope>
</reference>
<proteinExistence type="predicted"/>
<protein>
    <submittedName>
        <fullName evidence="2">Integrase catalytic region</fullName>
    </submittedName>
</protein>
<reference evidence="2" key="1">
    <citation type="submission" date="2013-08" db="EMBL/GenBank/DDBJ databases">
        <authorList>
            <person name="Mendez C."/>
            <person name="Richter M."/>
            <person name="Ferrer M."/>
            <person name="Sanchez J."/>
        </authorList>
    </citation>
    <scope>NUCLEOTIDE SEQUENCE</scope>
</reference>
<dbReference type="EMBL" id="AUZX01006451">
    <property type="protein sequence ID" value="EQD63602.1"/>
    <property type="molecule type" value="Genomic_DNA"/>
</dbReference>
<name>T1B195_9ZZZZ</name>
<evidence type="ECO:0000313" key="2">
    <source>
        <dbReference type="EMBL" id="EQD63602.1"/>
    </source>
</evidence>
<feature type="region of interest" description="Disordered" evidence="1">
    <location>
        <begin position="1"/>
        <end position="22"/>
    </location>
</feature>
<gene>
    <name evidence="2" type="ORF">B1A_09054</name>
</gene>
<feature type="non-terminal residue" evidence="2">
    <location>
        <position position="55"/>
    </location>
</feature>